<dbReference type="EMBL" id="JAJFZV010000018">
    <property type="protein sequence ID" value="MCC3299319.1"/>
    <property type="molecule type" value="Genomic_DNA"/>
</dbReference>
<accession>A0A9X1MFV3</accession>
<dbReference type="AlphaFoldDB" id="A0A9X1MFV3"/>
<comment type="caution">
    <text evidence="1">The sequence shown here is derived from an EMBL/GenBank/DDBJ whole genome shotgun (WGS) entry which is preliminary data.</text>
</comment>
<keyword evidence="2" id="KW-1185">Reference proteome</keyword>
<dbReference type="RefSeq" id="WP_227897306.1">
    <property type="nucleotide sequence ID" value="NZ_CP099467.1"/>
</dbReference>
<sequence>MSNFHISRQPQGIPTGGQFAETTHSEAVGVSISAPLPHPDPKVYRVGRHVLWEDEIGEEHPGVISTADGGSNVTVTLEGGNKVVAAWHSVRLDADREADALIERVSAGSDTYSLAFVQYDDRLRDDQVSRYLSGSYSEVEDEVNDLFTESVIDASTEQARDLLKEAGIDVDEVDTDKLDQLAEEIREKDDSDPMAGLVRNTPEKLMRLTLGQPGGTNTLYDGNVDGAQEAREARIAAMLNERGLDASSPEAKEAISSLVTEGPQYWHEGVDLDVVYFDDIRDSTVFNADTGEVASREIQFKDPYVVLLDRVNGSGYDARIPGMIKATATEENPVKLDADDKYGYGWDETAGVVHSAYRTDTGSTWVPTGTESAAA</sequence>
<proteinExistence type="predicted"/>
<organism evidence="1 2">
    <name type="scientific">Arthrobacter caoxuetaonis</name>
    <dbReference type="NCBI Taxonomy" id="2886935"/>
    <lineage>
        <taxon>Bacteria</taxon>
        <taxon>Bacillati</taxon>
        <taxon>Actinomycetota</taxon>
        <taxon>Actinomycetes</taxon>
        <taxon>Micrococcales</taxon>
        <taxon>Micrococcaceae</taxon>
        <taxon>Arthrobacter</taxon>
    </lineage>
</organism>
<name>A0A9X1MFV3_9MICC</name>
<gene>
    <name evidence="1" type="ORF">LJ757_16125</name>
</gene>
<protein>
    <submittedName>
        <fullName evidence="1">Uncharacterized protein</fullName>
    </submittedName>
</protein>
<evidence type="ECO:0000313" key="2">
    <source>
        <dbReference type="Proteomes" id="UP001139158"/>
    </source>
</evidence>
<dbReference type="Proteomes" id="UP001139158">
    <property type="component" value="Unassembled WGS sequence"/>
</dbReference>
<evidence type="ECO:0000313" key="1">
    <source>
        <dbReference type="EMBL" id="MCC3299319.1"/>
    </source>
</evidence>
<reference evidence="1" key="1">
    <citation type="submission" date="2021-10" db="EMBL/GenBank/DDBJ databases">
        <title>Novel species in genus Arthrobacter.</title>
        <authorList>
            <person name="Liu Y."/>
        </authorList>
    </citation>
    <scope>NUCLEOTIDE SEQUENCE</scope>
    <source>
        <strain evidence="1">Zg-Y453</strain>
    </source>
</reference>